<dbReference type="InterPro" id="IPR001845">
    <property type="entry name" value="HTH_ArsR_DNA-bd_dom"/>
</dbReference>
<protein>
    <submittedName>
        <fullName evidence="5">DNA-binding transcriptional ArsR family regulator</fullName>
    </submittedName>
</protein>
<accession>A0A927R8Z6</accession>
<keyword evidence="6" id="KW-1185">Reference proteome</keyword>
<evidence type="ECO:0000313" key="6">
    <source>
        <dbReference type="Proteomes" id="UP000649753"/>
    </source>
</evidence>
<evidence type="ECO:0000313" key="5">
    <source>
        <dbReference type="EMBL" id="MBE1490904.1"/>
    </source>
</evidence>
<evidence type="ECO:0000256" key="2">
    <source>
        <dbReference type="ARBA" id="ARBA00023125"/>
    </source>
</evidence>
<dbReference type="Gene3D" id="1.10.10.10">
    <property type="entry name" value="Winged helix-like DNA-binding domain superfamily/Winged helix DNA-binding domain"/>
    <property type="match status" value="1"/>
</dbReference>
<organism evidence="5 6">
    <name type="scientific">Plantactinospora soyae</name>
    <dbReference type="NCBI Taxonomy" id="1544732"/>
    <lineage>
        <taxon>Bacteria</taxon>
        <taxon>Bacillati</taxon>
        <taxon>Actinomycetota</taxon>
        <taxon>Actinomycetes</taxon>
        <taxon>Micromonosporales</taxon>
        <taxon>Micromonosporaceae</taxon>
        <taxon>Plantactinospora</taxon>
    </lineage>
</organism>
<evidence type="ECO:0000256" key="1">
    <source>
        <dbReference type="ARBA" id="ARBA00023015"/>
    </source>
</evidence>
<evidence type="ECO:0000259" key="4">
    <source>
        <dbReference type="PROSITE" id="PS50987"/>
    </source>
</evidence>
<dbReference type="PROSITE" id="PS50987">
    <property type="entry name" value="HTH_ARSR_2"/>
    <property type="match status" value="1"/>
</dbReference>
<proteinExistence type="predicted"/>
<gene>
    <name evidence="5" type="ORF">H4W31_006542</name>
</gene>
<name>A0A927R8Z6_9ACTN</name>
<dbReference type="InterPro" id="IPR011991">
    <property type="entry name" value="ArsR-like_HTH"/>
</dbReference>
<dbReference type="AlphaFoldDB" id="A0A927R8Z6"/>
<dbReference type="PANTHER" id="PTHR43132">
    <property type="entry name" value="ARSENICAL RESISTANCE OPERON REPRESSOR ARSR-RELATED"/>
    <property type="match status" value="1"/>
</dbReference>
<dbReference type="InterPro" id="IPR036390">
    <property type="entry name" value="WH_DNA-bd_sf"/>
</dbReference>
<keyword evidence="2 5" id="KW-0238">DNA-binding</keyword>
<dbReference type="InterPro" id="IPR036388">
    <property type="entry name" value="WH-like_DNA-bd_sf"/>
</dbReference>
<dbReference type="InterPro" id="IPR051011">
    <property type="entry name" value="Metal_resp_trans_reg"/>
</dbReference>
<sequence length="320" mass="35089">MISYQLGVDDLADMRFGYSPLLEATTSLWALRWPERHVLHLPWIRRHRDLLATDSPLAALVGPERGWLPDFIAPRPTTPLPDIADELHRVRATEPTKALADLRSVYGQHPLPEVLARRPAALPDAVADALTDYWRVAIEPYWPRMRAVLEADMLHRGQLLAREGAATLLLSLDRRAHFSGGVLRLYAGASLEYDVPVAKRGLLLIPTLFAPQTISPVGPDEPPVVAYPARGIGTLWESVSPAGPGALVDLIGRPRARLLAALDGPASTTDLARRLRVTPSAVSQHLAVLRATGLVSRARAGRVVLYARTELADRLIDKSH</sequence>
<feature type="domain" description="HTH arsR-type" evidence="4">
    <location>
        <begin position="224"/>
        <end position="320"/>
    </location>
</feature>
<keyword evidence="3" id="KW-0804">Transcription</keyword>
<keyword evidence="1" id="KW-0805">Transcription regulation</keyword>
<dbReference type="Proteomes" id="UP000649753">
    <property type="component" value="Unassembled WGS sequence"/>
</dbReference>
<dbReference type="Pfam" id="PF01022">
    <property type="entry name" value="HTH_5"/>
    <property type="match status" value="1"/>
</dbReference>
<dbReference type="GO" id="GO:0003677">
    <property type="term" value="F:DNA binding"/>
    <property type="evidence" value="ECO:0007669"/>
    <property type="project" value="UniProtKB-KW"/>
</dbReference>
<comment type="caution">
    <text evidence="5">The sequence shown here is derived from an EMBL/GenBank/DDBJ whole genome shotgun (WGS) entry which is preliminary data.</text>
</comment>
<dbReference type="GO" id="GO:0003700">
    <property type="term" value="F:DNA-binding transcription factor activity"/>
    <property type="evidence" value="ECO:0007669"/>
    <property type="project" value="InterPro"/>
</dbReference>
<dbReference type="SMART" id="SM00418">
    <property type="entry name" value="HTH_ARSR"/>
    <property type="match status" value="1"/>
</dbReference>
<dbReference type="SUPFAM" id="SSF46785">
    <property type="entry name" value="Winged helix' DNA-binding domain"/>
    <property type="match status" value="1"/>
</dbReference>
<dbReference type="CDD" id="cd00090">
    <property type="entry name" value="HTH_ARSR"/>
    <property type="match status" value="1"/>
</dbReference>
<dbReference type="PANTHER" id="PTHR43132:SF8">
    <property type="entry name" value="HTH-TYPE TRANSCRIPTIONAL REGULATOR KMTR"/>
    <property type="match status" value="1"/>
</dbReference>
<reference evidence="5" key="1">
    <citation type="submission" date="2020-10" db="EMBL/GenBank/DDBJ databases">
        <title>Sequencing the genomes of 1000 actinobacteria strains.</title>
        <authorList>
            <person name="Klenk H.-P."/>
        </authorList>
    </citation>
    <scope>NUCLEOTIDE SEQUENCE</scope>
    <source>
        <strain evidence="5">DSM 46832</strain>
    </source>
</reference>
<evidence type="ECO:0000256" key="3">
    <source>
        <dbReference type="ARBA" id="ARBA00023163"/>
    </source>
</evidence>
<dbReference type="RefSeq" id="WP_192770097.1">
    <property type="nucleotide sequence ID" value="NZ_JADBEB010000001.1"/>
</dbReference>
<dbReference type="EMBL" id="JADBEB010000001">
    <property type="protein sequence ID" value="MBE1490904.1"/>
    <property type="molecule type" value="Genomic_DNA"/>
</dbReference>